<dbReference type="PANTHER" id="PTHR24960:SF84">
    <property type="entry name" value="HYDROGENASE SUBUNIT"/>
    <property type="match status" value="1"/>
</dbReference>
<comment type="function">
    <text evidence="1">Ferredoxins are iron-sulfur proteins that transfer electrons in a wide variety of metabolic reactions.</text>
</comment>
<evidence type="ECO:0000256" key="3">
    <source>
        <dbReference type="ARBA" id="ARBA00022485"/>
    </source>
</evidence>
<accession>A0ABT1RK72</accession>
<keyword evidence="3" id="KW-0004">4Fe-4S</keyword>
<feature type="domain" description="2Fe-2S ferredoxin-type" evidence="7">
    <location>
        <begin position="1"/>
        <end position="79"/>
    </location>
</feature>
<dbReference type="InterPro" id="IPR001041">
    <property type="entry name" value="2Fe-2S_ferredoxin-type"/>
</dbReference>
<dbReference type="SUPFAM" id="SSF54862">
    <property type="entry name" value="4Fe-4S ferredoxins"/>
    <property type="match status" value="1"/>
</dbReference>
<dbReference type="PROSITE" id="PS51379">
    <property type="entry name" value="4FE4S_FER_2"/>
    <property type="match status" value="2"/>
</dbReference>
<keyword evidence="10" id="KW-1185">Reference proteome</keyword>
<evidence type="ECO:0000256" key="6">
    <source>
        <dbReference type="ARBA" id="ARBA00023014"/>
    </source>
</evidence>
<reference evidence="9 10" key="1">
    <citation type="submission" date="2022-06" db="EMBL/GenBank/DDBJ databases">
        <title>Isolation of gut microbiota from human fecal samples.</title>
        <authorList>
            <person name="Pamer E.G."/>
            <person name="Barat B."/>
            <person name="Waligurski E."/>
            <person name="Medina S."/>
            <person name="Paddock L."/>
            <person name="Mostad J."/>
        </authorList>
    </citation>
    <scope>NUCLEOTIDE SEQUENCE [LARGE SCALE GENOMIC DNA]</scope>
    <source>
        <strain evidence="9 10">SL.3.17</strain>
    </source>
</reference>
<dbReference type="RefSeq" id="WP_256130785.1">
    <property type="nucleotide sequence ID" value="NZ_JANFXK010000002.1"/>
</dbReference>
<feature type="domain" description="4Fe-4S ferredoxin-type" evidence="8">
    <location>
        <begin position="115"/>
        <end position="145"/>
    </location>
</feature>
<dbReference type="InterPro" id="IPR017900">
    <property type="entry name" value="4Fe4S_Fe_S_CS"/>
</dbReference>
<name>A0ABT1RK72_9FIRM</name>
<gene>
    <name evidence="9" type="ORF">NE619_02535</name>
</gene>
<comment type="caution">
    <text evidence="9">The sequence shown here is derived from an EMBL/GenBank/DDBJ whole genome shotgun (WGS) entry which is preliminary data.</text>
</comment>
<evidence type="ECO:0000256" key="1">
    <source>
        <dbReference type="ARBA" id="ARBA00003532"/>
    </source>
</evidence>
<dbReference type="InterPro" id="IPR050157">
    <property type="entry name" value="PSI_iron-sulfur_center"/>
</dbReference>
<evidence type="ECO:0000313" key="9">
    <source>
        <dbReference type="EMBL" id="MCQ4635593.1"/>
    </source>
</evidence>
<evidence type="ECO:0000256" key="5">
    <source>
        <dbReference type="ARBA" id="ARBA00023004"/>
    </source>
</evidence>
<evidence type="ECO:0000256" key="2">
    <source>
        <dbReference type="ARBA" id="ARBA00013529"/>
    </source>
</evidence>
<evidence type="ECO:0000259" key="7">
    <source>
        <dbReference type="PROSITE" id="PS51085"/>
    </source>
</evidence>
<keyword evidence="6" id="KW-0411">Iron-sulfur</keyword>
<dbReference type="EMBL" id="JANFXK010000002">
    <property type="protein sequence ID" value="MCQ4635593.1"/>
    <property type="molecule type" value="Genomic_DNA"/>
</dbReference>
<dbReference type="PROSITE" id="PS51085">
    <property type="entry name" value="2FE2S_FER_2"/>
    <property type="match status" value="1"/>
</dbReference>
<dbReference type="Gene3D" id="3.30.70.20">
    <property type="match status" value="1"/>
</dbReference>
<dbReference type="PROSITE" id="PS00198">
    <property type="entry name" value="4FE4S_FER_1"/>
    <property type="match status" value="1"/>
</dbReference>
<dbReference type="CDD" id="cd00207">
    <property type="entry name" value="fer2"/>
    <property type="match status" value="1"/>
</dbReference>
<dbReference type="PANTHER" id="PTHR24960">
    <property type="entry name" value="PHOTOSYSTEM I IRON-SULFUR CENTER-RELATED"/>
    <property type="match status" value="1"/>
</dbReference>
<feature type="domain" description="4Fe-4S ferredoxin-type" evidence="8">
    <location>
        <begin position="154"/>
        <end position="184"/>
    </location>
</feature>
<keyword evidence="5" id="KW-0408">Iron</keyword>
<dbReference type="Pfam" id="PF12838">
    <property type="entry name" value="Fer4_7"/>
    <property type="match status" value="1"/>
</dbReference>
<keyword evidence="4" id="KW-0479">Metal-binding</keyword>
<proteinExistence type="predicted"/>
<dbReference type="Proteomes" id="UP001524502">
    <property type="component" value="Unassembled WGS sequence"/>
</dbReference>
<dbReference type="SUPFAM" id="SSF54292">
    <property type="entry name" value="2Fe-2S ferredoxin-like"/>
    <property type="match status" value="1"/>
</dbReference>
<protein>
    <recommendedName>
        <fullName evidence="2">Ferredoxin</fullName>
    </recommendedName>
</protein>
<evidence type="ECO:0000259" key="8">
    <source>
        <dbReference type="PROSITE" id="PS51379"/>
    </source>
</evidence>
<evidence type="ECO:0000256" key="4">
    <source>
        <dbReference type="ARBA" id="ARBA00022723"/>
    </source>
</evidence>
<dbReference type="InterPro" id="IPR017896">
    <property type="entry name" value="4Fe4S_Fe-S-bd"/>
</dbReference>
<organism evidence="9 10">
    <name type="scientific">Anaerovorax odorimutans</name>
    <dbReference type="NCBI Taxonomy" id="109327"/>
    <lineage>
        <taxon>Bacteria</taxon>
        <taxon>Bacillati</taxon>
        <taxon>Bacillota</taxon>
        <taxon>Clostridia</taxon>
        <taxon>Peptostreptococcales</taxon>
        <taxon>Anaerovoracaceae</taxon>
        <taxon>Anaerovorax</taxon>
    </lineage>
</organism>
<sequence>MKLLIDKTEIPALPGDTIMDAARRAGIFIPGLCWNEASEKSHCCRLCMVEVMDRGKEKLVAACAFKVKDLMEVTTDSPRIARIRKTMLRLLYTQAPDNPAIVELMDRYGIAAEPALPVRDNTQCILCRLCVSNCGALGASAISAVDRGITKRIDTPYGAPSPDCIGCGACADICPTNCIEVEDTPEYRKIWNQEFAWARCSCCGAIITTEAHYQASNPPGAPVLCPTCKKKAMGDVFAESLGERV</sequence>
<evidence type="ECO:0000313" key="10">
    <source>
        <dbReference type="Proteomes" id="UP001524502"/>
    </source>
</evidence>
<dbReference type="InterPro" id="IPR036010">
    <property type="entry name" value="2Fe-2S_ferredoxin-like_sf"/>
</dbReference>
<dbReference type="Gene3D" id="3.10.20.740">
    <property type="match status" value="1"/>
</dbReference>
<dbReference type="Pfam" id="PF13510">
    <property type="entry name" value="Fer2_4"/>
    <property type="match status" value="1"/>
</dbReference>